<feature type="region of interest" description="Disordered" evidence="1">
    <location>
        <begin position="53"/>
        <end position="99"/>
    </location>
</feature>
<dbReference type="OrthoDB" id="284135at2"/>
<dbReference type="KEGG" id="lcre:Pla8534_23130"/>
<feature type="compositionally biased region" description="Basic and acidic residues" evidence="1">
    <location>
        <begin position="54"/>
        <end position="64"/>
    </location>
</feature>
<accession>A0A518DRR1</accession>
<organism evidence="2 3">
    <name type="scientific">Lignipirellula cremea</name>
    <dbReference type="NCBI Taxonomy" id="2528010"/>
    <lineage>
        <taxon>Bacteria</taxon>
        <taxon>Pseudomonadati</taxon>
        <taxon>Planctomycetota</taxon>
        <taxon>Planctomycetia</taxon>
        <taxon>Pirellulales</taxon>
        <taxon>Pirellulaceae</taxon>
        <taxon>Lignipirellula</taxon>
    </lineage>
</organism>
<evidence type="ECO:0008006" key="4">
    <source>
        <dbReference type="Google" id="ProtNLM"/>
    </source>
</evidence>
<evidence type="ECO:0000256" key="1">
    <source>
        <dbReference type="SAM" id="MobiDB-lite"/>
    </source>
</evidence>
<dbReference type="AlphaFoldDB" id="A0A518DRR1"/>
<dbReference type="Pfam" id="PF11149">
    <property type="entry name" value="DUF2924"/>
    <property type="match status" value="1"/>
</dbReference>
<protein>
    <recommendedName>
        <fullName evidence="4">DUF2924 domain-containing protein</fullName>
    </recommendedName>
</protein>
<dbReference type="RefSeq" id="WP_145052999.1">
    <property type="nucleotide sequence ID" value="NZ_CP036433.1"/>
</dbReference>
<proteinExistence type="predicted"/>
<evidence type="ECO:0000313" key="3">
    <source>
        <dbReference type="Proteomes" id="UP000317648"/>
    </source>
</evidence>
<sequence length="159" mass="18064">MNIQKEVAALERMTVDQLRVRFAEVFGESTNGRHKQWLVKRIIWRMQANSEGDLSERARRRAEELANDSDLRTMPPRQPRTESASRTKTVTGRVRSDSRLPMPGAVLTREYKNRTIQVTVLADGFEFEGETYRSLSAVAKAVTGSHWSGHLFFGLKGGK</sequence>
<dbReference type="Proteomes" id="UP000317648">
    <property type="component" value="Chromosome"/>
</dbReference>
<name>A0A518DRR1_9BACT</name>
<reference evidence="2 3" key="1">
    <citation type="submission" date="2019-02" db="EMBL/GenBank/DDBJ databases">
        <title>Deep-cultivation of Planctomycetes and their phenomic and genomic characterization uncovers novel biology.</title>
        <authorList>
            <person name="Wiegand S."/>
            <person name="Jogler M."/>
            <person name="Boedeker C."/>
            <person name="Pinto D."/>
            <person name="Vollmers J."/>
            <person name="Rivas-Marin E."/>
            <person name="Kohn T."/>
            <person name="Peeters S.H."/>
            <person name="Heuer A."/>
            <person name="Rast P."/>
            <person name="Oberbeckmann S."/>
            <person name="Bunk B."/>
            <person name="Jeske O."/>
            <person name="Meyerdierks A."/>
            <person name="Storesund J.E."/>
            <person name="Kallscheuer N."/>
            <person name="Luecker S."/>
            <person name="Lage O.M."/>
            <person name="Pohl T."/>
            <person name="Merkel B.J."/>
            <person name="Hornburger P."/>
            <person name="Mueller R.-W."/>
            <person name="Bruemmer F."/>
            <person name="Labrenz M."/>
            <person name="Spormann A.M."/>
            <person name="Op den Camp H."/>
            <person name="Overmann J."/>
            <person name="Amann R."/>
            <person name="Jetten M.S.M."/>
            <person name="Mascher T."/>
            <person name="Medema M.H."/>
            <person name="Devos D.P."/>
            <person name="Kaster A.-K."/>
            <person name="Ovreas L."/>
            <person name="Rohde M."/>
            <person name="Galperin M.Y."/>
            <person name="Jogler C."/>
        </authorList>
    </citation>
    <scope>NUCLEOTIDE SEQUENCE [LARGE SCALE GENOMIC DNA]</scope>
    <source>
        <strain evidence="2 3">Pla85_3_4</strain>
    </source>
</reference>
<evidence type="ECO:0000313" key="2">
    <source>
        <dbReference type="EMBL" id="QDU94522.1"/>
    </source>
</evidence>
<keyword evidence="3" id="KW-1185">Reference proteome</keyword>
<dbReference type="EMBL" id="CP036433">
    <property type="protein sequence ID" value="QDU94522.1"/>
    <property type="molecule type" value="Genomic_DNA"/>
</dbReference>
<dbReference type="InterPro" id="IPR021322">
    <property type="entry name" value="DUF2924"/>
</dbReference>
<gene>
    <name evidence="2" type="ORF">Pla8534_23130</name>
</gene>